<name>A0A317SFW0_9PEZI</name>
<feature type="region of interest" description="Disordered" evidence="1">
    <location>
        <begin position="30"/>
        <end position="88"/>
    </location>
</feature>
<evidence type="ECO:0000256" key="1">
    <source>
        <dbReference type="SAM" id="MobiDB-lite"/>
    </source>
</evidence>
<evidence type="ECO:0000313" key="2">
    <source>
        <dbReference type="EMBL" id="PWW73078.1"/>
    </source>
</evidence>
<sequence length="88" mass="9543">MCFKMSDLPEPAGPVKNTLCPCFTKARTRSWSGEREGEASGLFLGMKEEEEGRGGVLSEVETHSPLHWPLPPPAKEAGKRAGKASRFG</sequence>
<dbReference type="AlphaFoldDB" id="A0A317SFW0"/>
<dbReference type="Proteomes" id="UP000246991">
    <property type="component" value="Unassembled WGS sequence"/>
</dbReference>
<gene>
    <name evidence="2" type="ORF">C7212DRAFT_221309</name>
</gene>
<reference evidence="2 3" key="1">
    <citation type="submission" date="2018-03" db="EMBL/GenBank/DDBJ databases">
        <title>Genomes of Pezizomycetes fungi and the evolution of truffles.</title>
        <authorList>
            <person name="Murat C."/>
            <person name="Payen T."/>
            <person name="Noel B."/>
            <person name="Kuo A."/>
            <person name="Martin F.M."/>
        </authorList>
    </citation>
    <scope>NUCLEOTIDE SEQUENCE [LARGE SCALE GENOMIC DNA]</scope>
    <source>
        <strain evidence="2">091103-1</strain>
    </source>
</reference>
<comment type="caution">
    <text evidence="2">The sequence shown here is derived from an EMBL/GenBank/DDBJ whole genome shotgun (WGS) entry which is preliminary data.</text>
</comment>
<proteinExistence type="predicted"/>
<dbReference type="EMBL" id="PYWC01000088">
    <property type="protein sequence ID" value="PWW73078.1"/>
    <property type="molecule type" value="Genomic_DNA"/>
</dbReference>
<evidence type="ECO:0000313" key="3">
    <source>
        <dbReference type="Proteomes" id="UP000246991"/>
    </source>
</evidence>
<keyword evidence="3" id="KW-1185">Reference proteome</keyword>
<protein>
    <submittedName>
        <fullName evidence="2">Uncharacterized protein</fullName>
    </submittedName>
</protein>
<organism evidence="2 3">
    <name type="scientific">Tuber magnatum</name>
    <name type="common">white Piedmont truffle</name>
    <dbReference type="NCBI Taxonomy" id="42249"/>
    <lineage>
        <taxon>Eukaryota</taxon>
        <taxon>Fungi</taxon>
        <taxon>Dikarya</taxon>
        <taxon>Ascomycota</taxon>
        <taxon>Pezizomycotina</taxon>
        <taxon>Pezizomycetes</taxon>
        <taxon>Pezizales</taxon>
        <taxon>Tuberaceae</taxon>
        <taxon>Tuber</taxon>
    </lineage>
</organism>
<accession>A0A317SFW0</accession>